<feature type="transmembrane region" description="Helical" evidence="5">
    <location>
        <begin position="440"/>
        <end position="459"/>
    </location>
</feature>
<evidence type="ECO:0000256" key="5">
    <source>
        <dbReference type="SAM" id="Phobius"/>
    </source>
</evidence>
<dbReference type="Gene3D" id="1.20.1720.10">
    <property type="entry name" value="Multidrug resistance protein D"/>
    <property type="match status" value="1"/>
</dbReference>
<dbReference type="GO" id="GO:0005886">
    <property type="term" value="C:plasma membrane"/>
    <property type="evidence" value="ECO:0007669"/>
    <property type="project" value="UniProtKB-SubCell"/>
</dbReference>
<dbReference type="InterPro" id="IPR036259">
    <property type="entry name" value="MFS_trans_sf"/>
</dbReference>
<dbReference type="InterPro" id="IPR020846">
    <property type="entry name" value="MFS_dom"/>
</dbReference>
<keyword evidence="4 5" id="KW-0472">Membrane</keyword>
<dbReference type="Gene3D" id="1.20.1250.20">
    <property type="entry name" value="MFS general substrate transporter like domains"/>
    <property type="match status" value="1"/>
</dbReference>
<feature type="transmembrane region" description="Helical" evidence="5">
    <location>
        <begin position="226"/>
        <end position="247"/>
    </location>
</feature>
<feature type="domain" description="Major facilitator superfamily (MFS) profile" evidence="6">
    <location>
        <begin position="14"/>
        <end position="463"/>
    </location>
</feature>
<feature type="transmembrane region" description="Helical" evidence="5">
    <location>
        <begin position="200"/>
        <end position="220"/>
    </location>
</feature>
<feature type="transmembrane region" description="Helical" evidence="5">
    <location>
        <begin position="80"/>
        <end position="99"/>
    </location>
</feature>
<dbReference type="Pfam" id="PF07690">
    <property type="entry name" value="MFS_1"/>
    <property type="match status" value="1"/>
</dbReference>
<feature type="transmembrane region" description="Helical" evidence="5">
    <location>
        <begin position="105"/>
        <end position="126"/>
    </location>
</feature>
<dbReference type="OrthoDB" id="7375466at2"/>
<feature type="transmembrane region" description="Helical" evidence="5">
    <location>
        <begin position="138"/>
        <end position="160"/>
    </location>
</feature>
<dbReference type="RefSeq" id="WP_129457824.1">
    <property type="nucleotide sequence ID" value="NZ_PPCV01000002.1"/>
</dbReference>
<feature type="transmembrane region" description="Helical" evidence="5">
    <location>
        <begin position="166"/>
        <end position="188"/>
    </location>
</feature>
<feature type="transmembrane region" description="Helical" evidence="5">
    <location>
        <begin position="401"/>
        <end position="420"/>
    </location>
</feature>
<dbReference type="PANTHER" id="PTHR42718">
    <property type="entry name" value="MAJOR FACILITATOR SUPERFAMILY MULTIDRUG TRANSPORTER MFSC"/>
    <property type="match status" value="1"/>
</dbReference>
<dbReference type="PANTHER" id="PTHR42718:SF42">
    <property type="entry name" value="EXPORT PROTEIN"/>
    <property type="match status" value="1"/>
</dbReference>
<accession>A0A4Q2EIJ3</accession>
<evidence type="ECO:0000256" key="4">
    <source>
        <dbReference type="ARBA" id="ARBA00023136"/>
    </source>
</evidence>
<reference evidence="7 8" key="1">
    <citation type="submission" date="2018-01" db="EMBL/GenBank/DDBJ databases">
        <title>Lactibacter flavus gen. nov., sp. nov., a novel bacterium of the family Propionibacteriaceae isolated from raw milk and dairy products.</title>
        <authorList>
            <person name="Wenning M."/>
            <person name="Breitenwieser F."/>
            <person name="Huptas C."/>
            <person name="von Neubeck M."/>
            <person name="Busse H.-J."/>
            <person name="Scherer S."/>
        </authorList>
    </citation>
    <scope>NUCLEOTIDE SEQUENCE [LARGE SCALE GENOMIC DNA]</scope>
    <source>
        <strain evidence="7 8">VG341</strain>
    </source>
</reference>
<evidence type="ECO:0000256" key="1">
    <source>
        <dbReference type="ARBA" id="ARBA00004651"/>
    </source>
</evidence>
<dbReference type="GO" id="GO:0022857">
    <property type="term" value="F:transmembrane transporter activity"/>
    <property type="evidence" value="ECO:0007669"/>
    <property type="project" value="InterPro"/>
</dbReference>
<keyword evidence="3 5" id="KW-1133">Transmembrane helix</keyword>
<dbReference type="EMBL" id="PPCV01000002">
    <property type="protein sequence ID" value="RXW32923.1"/>
    <property type="molecule type" value="Genomic_DNA"/>
</dbReference>
<feature type="transmembrane region" description="Helical" evidence="5">
    <location>
        <begin position="330"/>
        <end position="349"/>
    </location>
</feature>
<comment type="caution">
    <text evidence="7">The sequence shown here is derived from an EMBL/GenBank/DDBJ whole genome shotgun (WGS) entry which is preliminary data.</text>
</comment>
<feature type="transmembrane region" description="Helical" evidence="5">
    <location>
        <begin position="12"/>
        <end position="36"/>
    </location>
</feature>
<evidence type="ECO:0000259" key="6">
    <source>
        <dbReference type="PROSITE" id="PS50850"/>
    </source>
</evidence>
<evidence type="ECO:0000256" key="2">
    <source>
        <dbReference type="ARBA" id="ARBA00022692"/>
    </source>
</evidence>
<protein>
    <submittedName>
        <fullName evidence="7">MFS transporter</fullName>
    </submittedName>
</protein>
<dbReference type="AlphaFoldDB" id="A0A4Q2EIJ3"/>
<evidence type="ECO:0000313" key="8">
    <source>
        <dbReference type="Proteomes" id="UP000290624"/>
    </source>
</evidence>
<feature type="transmembrane region" description="Helical" evidence="5">
    <location>
        <begin position="56"/>
        <end position="73"/>
    </location>
</feature>
<gene>
    <name evidence="7" type="ORF">C1706_03325</name>
</gene>
<dbReference type="InterPro" id="IPR011701">
    <property type="entry name" value="MFS"/>
</dbReference>
<feature type="transmembrane region" description="Helical" evidence="5">
    <location>
        <begin position="369"/>
        <end position="389"/>
    </location>
</feature>
<keyword evidence="8" id="KW-1185">Reference proteome</keyword>
<feature type="transmembrane region" description="Helical" evidence="5">
    <location>
        <begin position="300"/>
        <end position="318"/>
    </location>
</feature>
<organism evidence="7 8">
    <name type="scientific">Propioniciclava flava</name>
    <dbReference type="NCBI Taxonomy" id="2072026"/>
    <lineage>
        <taxon>Bacteria</taxon>
        <taxon>Bacillati</taxon>
        <taxon>Actinomycetota</taxon>
        <taxon>Actinomycetes</taxon>
        <taxon>Propionibacteriales</taxon>
        <taxon>Propionibacteriaceae</taxon>
        <taxon>Propioniciclava</taxon>
    </lineage>
</organism>
<proteinExistence type="predicted"/>
<feature type="transmembrane region" description="Helical" evidence="5">
    <location>
        <begin position="268"/>
        <end position="288"/>
    </location>
</feature>
<sequence length="477" mass="48649">MSGIELASRQGRMIVVATVLGSGMAMLDSSVVNVALVRIGEDLGAGLADLQWVTNGYLLALASLILLGGSLGDRFGRRRIFSLGVVWFAVASAVCGLAQTPEQLIVARLLQGVGGALLTPGSLALLESSLRVTDRAKAIGAWTGATGIASIAGPFLGGWLVQYASWRWVFGINIPLAVATLWVTRVAVPESRRDRVEGRFDVGGAVLATATLAAATVALIQSASLGAAMTVALLGLAVVLGVAFVLVERRTEHPMVEPSLFADRVFSGANLMTLLTYAALGAMSFFVTLQLQITVGYEPLLAGVASMPITVLMMALAAKGGELGTRIGPRIPMTVGPLSCAIGVAWLSFVDASDAGLAGYLTAVLPGLLVFGLGLCLLVAPLTSTVLAAAPEGFAGVASGVNNAVARTGTLLAIAALPAAVGLGSDYRDAAVFSPGYQRAMLVCAGLLVLGAVVSWWALRAAPAPSSGAVSRGTLRG</sequence>
<evidence type="ECO:0000256" key="3">
    <source>
        <dbReference type="ARBA" id="ARBA00022989"/>
    </source>
</evidence>
<evidence type="ECO:0000313" key="7">
    <source>
        <dbReference type="EMBL" id="RXW32923.1"/>
    </source>
</evidence>
<dbReference type="PROSITE" id="PS50850">
    <property type="entry name" value="MFS"/>
    <property type="match status" value="1"/>
</dbReference>
<name>A0A4Q2EIJ3_9ACTN</name>
<comment type="subcellular location">
    <subcellularLocation>
        <location evidence="1">Cell membrane</location>
        <topology evidence="1">Multi-pass membrane protein</topology>
    </subcellularLocation>
</comment>
<dbReference type="SUPFAM" id="SSF103473">
    <property type="entry name" value="MFS general substrate transporter"/>
    <property type="match status" value="1"/>
</dbReference>
<dbReference type="Proteomes" id="UP000290624">
    <property type="component" value="Unassembled WGS sequence"/>
</dbReference>
<keyword evidence="2 5" id="KW-0812">Transmembrane</keyword>
<dbReference type="CDD" id="cd17321">
    <property type="entry name" value="MFS_MMR_MDR_like"/>
    <property type="match status" value="1"/>
</dbReference>